<sequence>MWRWKPDGRPPTWGNGYATARHGARRIAVTGSVFGAGSATADLILDQLTEHGVAGLRDLDGQFAFVFWDRESRRLIAGRDRFGGKTLYWQENADGLVIADRVSALGVGKPRLNVAAAVDFLVNGFTDQDDSTLIEGIHQLPPGSVLDLNLREWTPGAAGPAVREWCPLPAPDTLDLGPDEAAAEFRTRLRAAVRRAAPGALLLSGGLDSSAIAAFLPAEPAVPTYKAYFGVPEHDQAEVVAEVVARGGMTHHRAMVGGADLMRHRDTLVAALEVPYERSIIAAHWAVRARMAEDGVRVSLDGIGADEQLGGYVPWQRSFAAPRRGDHVPGLPFVSTSHPPGHLADPHAHLGWLAEDLRPVGAEAMRDERFPPIRSFGELCRHHLRFGALPMLLRQNREIGSAFGQDARSPFLDRSLVDLSIGLGGAHKLVNGHSKQVLRSAVRDLVPPRLLRRAEKVSYSGLEVAWLLDNSLDRLRAEADRAAEEWPDLLDPTALRASAAPSRPDKTTVLRLWRVTCFAAWARIFAVTG</sequence>
<dbReference type="InterPro" id="IPR001962">
    <property type="entry name" value="Asn_synthase"/>
</dbReference>
<comment type="similarity">
    <text evidence="2">Belongs to the asparagine synthetase family.</text>
</comment>
<keyword evidence="4" id="KW-0547">Nucleotide-binding</keyword>
<dbReference type="Gene3D" id="3.60.20.10">
    <property type="entry name" value="Glutamine Phosphoribosylpyrophosphate, subunit 1, domain 1"/>
    <property type="match status" value="1"/>
</dbReference>
<dbReference type="GO" id="GO:0005524">
    <property type="term" value="F:ATP binding"/>
    <property type="evidence" value="ECO:0007669"/>
    <property type="project" value="UniProtKB-KW"/>
</dbReference>
<dbReference type="SUPFAM" id="SSF52402">
    <property type="entry name" value="Adenine nucleotide alpha hydrolases-like"/>
    <property type="match status" value="1"/>
</dbReference>
<evidence type="ECO:0000313" key="11">
    <source>
        <dbReference type="Proteomes" id="UP000199501"/>
    </source>
</evidence>
<dbReference type="PANTHER" id="PTHR43284">
    <property type="entry name" value="ASPARAGINE SYNTHETASE (GLUTAMINE-HYDROLYZING)"/>
    <property type="match status" value="1"/>
</dbReference>
<evidence type="ECO:0000256" key="6">
    <source>
        <dbReference type="ARBA" id="ARBA00022888"/>
    </source>
</evidence>
<feature type="domain" description="Asparagine synthetase" evidence="8">
    <location>
        <begin position="185"/>
        <end position="522"/>
    </location>
</feature>
<comment type="pathway">
    <text evidence="1">Amino-acid biosynthesis; L-asparagine biosynthesis; L-asparagine from L-aspartate (L-Gln route): step 1/1.</text>
</comment>
<dbReference type="Pfam" id="PF13537">
    <property type="entry name" value="GATase_7"/>
    <property type="match status" value="1"/>
</dbReference>
<dbReference type="CDD" id="cd01991">
    <property type="entry name" value="Asn_synthase_B_C"/>
    <property type="match status" value="1"/>
</dbReference>
<dbReference type="PANTHER" id="PTHR43284:SF1">
    <property type="entry name" value="ASPARAGINE SYNTHETASE"/>
    <property type="match status" value="1"/>
</dbReference>
<dbReference type="EC" id="6.3.5.4" evidence="3"/>
<evidence type="ECO:0000256" key="5">
    <source>
        <dbReference type="ARBA" id="ARBA00022840"/>
    </source>
</evidence>
<keyword evidence="6" id="KW-0028">Amino-acid biosynthesis</keyword>
<dbReference type="InterPro" id="IPR051786">
    <property type="entry name" value="ASN_synthetase/amidase"/>
</dbReference>
<evidence type="ECO:0000256" key="1">
    <source>
        <dbReference type="ARBA" id="ARBA00005187"/>
    </source>
</evidence>
<organism evidence="10 11">
    <name type="scientific">Actinokineospora iranica</name>
    <dbReference type="NCBI Taxonomy" id="1271860"/>
    <lineage>
        <taxon>Bacteria</taxon>
        <taxon>Bacillati</taxon>
        <taxon>Actinomycetota</taxon>
        <taxon>Actinomycetes</taxon>
        <taxon>Pseudonocardiales</taxon>
        <taxon>Pseudonocardiaceae</taxon>
        <taxon>Actinokineospora</taxon>
    </lineage>
</organism>
<dbReference type="PIRSF" id="PIRSF001589">
    <property type="entry name" value="Asn_synthetase_glu-h"/>
    <property type="match status" value="1"/>
</dbReference>
<evidence type="ECO:0000256" key="3">
    <source>
        <dbReference type="ARBA" id="ARBA00012737"/>
    </source>
</evidence>
<protein>
    <recommendedName>
        <fullName evidence="3">asparagine synthase (glutamine-hydrolyzing)</fullName>
        <ecNumber evidence="3">6.3.5.4</ecNumber>
    </recommendedName>
</protein>
<name>A0A1G6XLF3_9PSEU</name>
<keyword evidence="5" id="KW-0067">ATP-binding</keyword>
<evidence type="ECO:0000313" key="10">
    <source>
        <dbReference type="EMBL" id="SDD79064.1"/>
    </source>
</evidence>
<evidence type="ECO:0000256" key="7">
    <source>
        <dbReference type="ARBA" id="ARBA00048741"/>
    </source>
</evidence>
<dbReference type="InterPro" id="IPR017932">
    <property type="entry name" value="GATase_2_dom"/>
</dbReference>
<dbReference type="SUPFAM" id="SSF56235">
    <property type="entry name" value="N-terminal nucleophile aminohydrolases (Ntn hydrolases)"/>
    <property type="match status" value="1"/>
</dbReference>
<keyword evidence="6" id="KW-0061">Asparagine biosynthesis</keyword>
<accession>A0A1G6XLF3</accession>
<dbReference type="GO" id="GO:0005829">
    <property type="term" value="C:cytosol"/>
    <property type="evidence" value="ECO:0007669"/>
    <property type="project" value="TreeGrafter"/>
</dbReference>
<reference evidence="11" key="1">
    <citation type="submission" date="2016-10" db="EMBL/GenBank/DDBJ databases">
        <authorList>
            <person name="Varghese N."/>
            <person name="Submissions S."/>
        </authorList>
    </citation>
    <scope>NUCLEOTIDE SEQUENCE [LARGE SCALE GENOMIC DNA]</scope>
    <source>
        <strain evidence="11">IBRC-M 10403</strain>
    </source>
</reference>
<evidence type="ECO:0000256" key="4">
    <source>
        <dbReference type="ARBA" id="ARBA00022741"/>
    </source>
</evidence>
<dbReference type="Gene3D" id="3.40.50.620">
    <property type="entry name" value="HUPs"/>
    <property type="match status" value="1"/>
</dbReference>
<gene>
    <name evidence="10" type="ORF">SAMN05216174_11818</name>
</gene>
<proteinExistence type="inferred from homology"/>
<dbReference type="OrthoDB" id="9763290at2"/>
<dbReference type="InterPro" id="IPR029055">
    <property type="entry name" value="Ntn_hydrolases_N"/>
</dbReference>
<dbReference type="EMBL" id="FMZZ01000018">
    <property type="protein sequence ID" value="SDD79064.1"/>
    <property type="molecule type" value="Genomic_DNA"/>
</dbReference>
<dbReference type="RefSeq" id="WP_091456358.1">
    <property type="nucleotide sequence ID" value="NZ_FMZZ01000018.1"/>
</dbReference>
<evidence type="ECO:0000259" key="9">
    <source>
        <dbReference type="Pfam" id="PF13537"/>
    </source>
</evidence>
<dbReference type="GO" id="GO:0004066">
    <property type="term" value="F:asparagine synthase (glutamine-hydrolyzing) activity"/>
    <property type="evidence" value="ECO:0007669"/>
    <property type="project" value="UniProtKB-EC"/>
</dbReference>
<dbReference type="GO" id="GO:0006529">
    <property type="term" value="P:asparagine biosynthetic process"/>
    <property type="evidence" value="ECO:0007669"/>
    <property type="project" value="UniProtKB-KW"/>
</dbReference>
<dbReference type="STRING" id="1271860.SAMN05216174_11818"/>
<dbReference type="Pfam" id="PF00733">
    <property type="entry name" value="Asn_synthase"/>
    <property type="match status" value="1"/>
</dbReference>
<feature type="domain" description="Glutamine amidotransferase type-2" evidence="9">
    <location>
        <begin position="42"/>
        <end position="105"/>
    </location>
</feature>
<dbReference type="InterPro" id="IPR006426">
    <property type="entry name" value="Asn_synth_AEB"/>
</dbReference>
<keyword evidence="11" id="KW-1185">Reference proteome</keyword>
<evidence type="ECO:0000256" key="2">
    <source>
        <dbReference type="ARBA" id="ARBA00005752"/>
    </source>
</evidence>
<evidence type="ECO:0000259" key="8">
    <source>
        <dbReference type="Pfam" id="PF00733"/>
    </source>
</evidence>
<comment type="catalytic activity">
    <reaction evidence="7">
        <text>L-aspartate + L-glutamine + ATP + H2O = L-asparagine + L-glutamate + AMP + diphosphate + H(+)</text>
        <dbReference type="Rhea" id="RHEA:12228"/>
        <dbReference type="ChEBI" id="CHEBI:15377"/>
        <dbReference type="ChEBI" id="CHEBI:15378"/>
        <dbReference type="ChEBI" id="CHEBI:29985"/>
        <dbReference type="ChEBI" id="CHEBI:29991"/>
        <dbReference type="ChEBI" id="CHEBI:30616"/>
        <dbReference type="ChEBI" id="CHEBI:33019"/>
        <dbReference type="ChEBI" id="CHEBI:58048"/>
        <dbReference type="ChEBI" id="CHEBI:58359"/>
        <dbReference type="ChEBI" id="CHEBI:456215"/>
        <dbReference type="EC" id="6.3.5.4"/>
    </reaction>
</comment>
<dbReference type="Proteomes" id="UP000199501">
    <property type="component" value="Unassembled WGS sequence"/>
</dbReference>
<dbReference type="AlphaFoldDB" id="A0A1G6XLF3"/>
<dbReference type="InterPro" id="IPR014729">
    <property type="entry name" value="Rossmann-like_a/b/a_fold"/>
</dbReference>